<organism evidence="3 4">
    <name type="scientific">Boudabousia tangfeifanii</name>
    <dbReference type="NCBI Taxonomy" id="1912795"/>
    <lineage>
        <taxon>Bacteria</taxon>
        <taxon>Bacillati</taxon>
        <taxon>Actinomycetota</taxon>
        <taxon>Actinomycetes</taxon>
        <taxon>Actinomycetales</taxon>
        <taxon>Actinomycetaceae</taxon>
        <taxon>Boudabousia</taxon>
    </lineage>
</organism>
<dbReference type="KEGG" id="avu:BK816_08465"/>
<dbReference type="AlphaFoldDB" id="A0A1D9MLZ4"/>
<gene>
    <name evidence="3" type="ORF">BK816_08465</name>
</gene>
<keyword evidence="2" id="KW-0472">Membrane</keyword>
<feature type="region of interest" description="Disordered" evidence="1">
    <location>
        <begin position="97"/>
        <end position="125"/>
    </location>
</feature>
<feature type="transmembrane region" description="Helical" evidence="2">
    <location>
        <begin position="33"/>
        <end position="51"/>
    </location>
</feature>
<evidence type="ECO:0000256" key="1">
    <source>
        <dbReference type="SAM" id="MobiDB-lite"/>
    </source>
</evidence>
<name>A0A1D9MLZ4_9ACTO</name>
<feature type="transmembrane region" description="Helical" evidence="2">
    <location>
        <begin position="7"/>
        <end position="27"/>
    </location>
</feature>
<evidence type="ECO:0000256" key="2">
    <source>
        <dbReference type="SAM" id="Phobius"/>
    </source>
</evidence>
<evidence type="ECO:0000313" key="4">
    <source>
        <dbReference type="Proteomes" id="UP000176288"/>
    </source>
</evidence>
<accession>A0A1D9MLZ4</accession>
<dbReference type="EMBL" id="CP017812">
    <property type="protein sequence ID" value="AOZ73305.1"/>
    <property type="molecule type" value="Genomic_DNA"/>
</dbReference>
<protein>
    <submittedName>
        <fullName evidence="3">Uncharacterized protein</fullName>
    </submittedName>
</protein>
<reference evidence="3 4" key="1">
    <citation type="submission" date="2016-10" db="EMBL/GenBank/DDBJ databases">
        <title>Actinomyces aegypiusis sp. nov., isolated from the Aegypius monachus in Qinghai Tibet Plateau China.</title>
        <authorList>
            <person name="Wang Y."/>
        </authorList>
    </citation>
    <scope>NUCLEOTIDE SEQUENCE [LARGE SCALE GENOMIC DNA]</scope>
    <source>
        <strain evidence="3 4">VUL4_3</strain>
    </source>
</reference>
<dbReference type="Proteomes" id="UP000176288">
    <property type="component" value="Chromosome"/>
</dbReference>
<keyword evidence="2" id="KW-1133">Transmembrane helix</keyword>
<evidence type="ECO:0000313" key="3">
    <source>
        <dbReference type="EMBL" id="AOZ73305.1"/>
    </source>
</evidence>
<dbReference type="RefSeq" id="WP_071164768.1">
    <property type="nucleotide sequence ID" value="NZ_CP017812.1"/>
</dbReference>
<proteinExistence type="predicted"/>
<keyword evidence="4" id="KW-1185">Reference proteome</keyword>
<sequence length="125" mass="14348">MTQKKLAAIISSIGGLSLFIATILYYFVDRESWFFLFFVPAIILLIAGYYLKPKTEPKTLDELYPLDDIPNPTAEEIKEYRRRHTEANIAQATLALKREKSRKQQEAKKQTSVKPPLSEDGSRLN</sequence>
<keyword evidence="2" id="KW-0812">Transmembrane</keyword>
<feature type="compositionally biased region" description="Basic and acidic residues" evidence="1">
    <location>
        <begin position="97"/>
        <end position="109"/>
    </location>
</feature>